<evidence type="ECO:0000313" key="3">
    <source>
        <dbReference type="Proteomes" id="UP000742786"/>
    </source>
</evidence>
<comment type="caution">
    <text evidence="2">The sequence shown here is derived from an EMBL/GenBank/DDBJ whole genome shotgun (WGS) entry which is preliminary data.</text>
</comment>
<evidence type="ECO:0000256" key="1">
    <source>
        <dbReference type="SAM" id="SignalP"/>
    </source>
</evidence>
<dbReference type="Proteomes" id="UP000742786">
    <property type="component" value="Unassembled WGS sequence"/>
</dbReference>
<proteinExistence type="predicted"/>
<reference evidence="2" key="1">
    <citation type="submission" date="2021-04" db="EMBL/GenBank/DDBJ databases">
        <authorList>
            <person name="Hornung B."/>
        </authorList>
    </citation>
    <scope>NUCLEOTIDE SEQUENCE</scope>
    <source>
        <strain evidence="2">G5G6</strain>
    </source>
</reference>
<keyword evidence="3" id="KW-1185">Reference proteome</keyword>
<dbReference type="PANTHER" id="PTHR37953">
    <property type="entry name" value="UPF0127 PROTEIN MJ1496"/>
    <property type="match status" value="1"/>
</dbReference>
<gene>
    <name evidence="2" type="ORF">GTOL_10581</name>
</gene>
<feature type="chain" id="PRO_5038100163" description="DUF192 domain-containing protein" evidence="1">
    <location>
        <begin position="22"/>
        <end position="147"/>
    </location>
</feature>
<protein>
    <recommendedName>
        <fullName evidence="4">DUF192 domain-containing protein</fullName>
    </recommendedName>
</protein>
<dbReference type="AlphaFoldDB" id="A0A916J3G2"/>
<dbReference type="EMBL" id="CAJQUM010000001">
    <property type="protein sequence ID" value="CAG4882699.1"/>
    <property type="molecule type" value="Genomic_DNA"/>
</dbReference>
<dbReference type="Gene3D" id="2.60.120.1140">
    <property type="entry name" value="Protein of unknown function DUF192"/>
    <property type="match status" value="1"/>
</dbReference>
<evidence type="ECO:0000313" key="2">
    <source>
        <dbReference type="EMBL" id="CAG4882699.1"/>
    </source>
</evidence>
<keyword evidence="1" id="KW-0732">Signal</keyword>
<evidence type="ECO:0008006" key="4">
    <source>
        <dbReference type="Google" id="ProtNLM"/>
    </source>
</evidence>
<dbReference type="InterPro" id="IPR038695">
    <property type="entry name" value="Saro_0823-like_sf"/>
</dbReference>
<sequence>MNMLLCIALTLLAFMNANVRAESFPEMELAMGIYRIEAEVAATDAARQRGLMFREKMPANHGMLFVFPESRQECMWMKNTLLPLSVAFLDDKGIIVNIEEMAPQTLNNHCSAGPIRFALEMNAGWFKQHGFGLGTALHGLERAPLSR</sequence>
<name>A0A916J3G2_9PROT</name>
<feature type="signal peptide" evidence="1">
    <location>
        <begin position="1"/>
        <end position="21"/>
    </location>
</feature>
<dbReference type="Pfam" id="PF02643">
    <property type="entry name" value="DUF192"/>
    <property type="match status" value="1"/>
</dbReference>
<organism evidence="2 3">
    <name type="scientific">Georgfuchsia toluolica</name>
    <dbReference type="NCBI Taxonomy" id="424218"/>
    <lineage>
        <taxon>Bacteria</taxon>
        <taxon>Pseudomonadati</taxon>
        <taxon>Pseudomonadota</taxon>
        <taxon>Betaproteobacteria</taxon>
        <taxon>Nitrosomonadales</taxon>
        <taxon>Sterolibacteriaceae</taxon>
        <taxon>Georgfuchsia</taxon>
    </lineage>
</organism>
<accession>A0A916J3G2</accession>
<dbReference type="PANTHER" id="PTHR37953:SF1">
    <property type="entry name" value="UPF0127 PROTEIN MJ1496"/>
    <property type="match status" value="1"/>
</dbReference>
<dbReference type="RefSeq" id="WP_220634749.1">
    <property type="nucleotide sequence ID" value="NZ_CAJQUM010000001.1"/>
</dbReference>
<dbReference type="InterPro" id="IPR003795">
    <property type="entry name" value="DUF192"/>
</dbReference>